<evidence type="ECO:0000259" key="6">
    <source>
        <dbReference type="PROSITE" id="PS51194"/>
    </source>
</evidence>
<evidence type="ECO:0000259" key="5">
    <source>
        <dbReference type="PROSITE" id="PS51192"/>
    </source>
</evidence>
<comment type="similarity">
    <text evidence="1">Belongs to the helicase family. RecQ subfamily.</text>
</comment>
<dbReference type="OrthoDB" id="18781at2759"/>
<dbReference type="Gene3D" id="3.40.50.300">
    <property type="entry name" value="P-loop containing nucleotide triphosphate hydrolases"/>
    <property type="match status" value="2"/>
</dbReference>
<dbReference type="AlphaFoldDB" id="A0A7K9YNL8"/>
<dbReference type="PROSITE" id="PS51192">
    <property type="entry name" value="HELICASE_ATP_BIND_1"/>
    <property type="match status" value="1"/>
</dbReference>
<dbReference type="InterPro" id="IPR014001">
    <property type="entry name" value="Helicase_ATP-bd"/>
</dbReference>
<dbReference type="EC" id="5.6.2.4" evidence="4"/>
<dbReference type="SUPFAM" id="SSF52540">
    <property type="entry name" value="P-loop containing nucleoside triphosphate hydrolases"/>
    <property type="match status" value="1"/>
</dbReference>
<dbReference type="PANTHER" id="PTHR13710">
    <property type="entry name" value="DNA HELICASE RECQ FAMILY MEMBER"/>
    <property type="match status" value="1"/>
</dbReference>
<dbReference type="InterPro" id="IPR001650">
    <property type="entry name" value="Helicase_C-like"/>
</dbReference>
<evidence type="ECO:0000256" key="4">
    <source>
        <dbReference type="ARBA" id="ARBA00034808"/>
    </source>
</evidence>
<dbReference type="GO" id="GO:0005694">
    <property type="term" value="C:chromosome"/>
    <property type="evidence" value="ECO:0007669"/>
    <property type="project" value="TreeGrafter"/>
</dbReference>
<keyword evidence="2" id="KW-0413">Isomerase</keyword>
<comment type="catalytic activity">
    <reaction evidence="3">
        <text>Couples ATP hydrolysis with the unwinding of duplex DNA by translocating in the 3'-5' direction.</text>
        <dbReference type="EC" id="5.6.2.4"/>
    </reaction>
</comment>
<feature type="domain" description="Helicase C-terminal" evidence="6">
    <location>
        <begin position="115"/>
        <end position="265"/>
    </location>
</feature>
<evidence type="ECO:0000256" key="2">
    <source>
        <dbReference type="ARBA" id="ARBA00023235"/>
    </source>
</evidence>
<dbReference type="GO" id="GO:0009378">
    <property type="term" value="F:four-way junction helicase activity"/>
    <property type="evidence" value="ECO:0007669"/>
    <property type="project" value="TreeGrafter"/>
</dbReference>
<evidence type="ECO:0000256" key="3">
    <source>
        <dbReference type="ARBA" id="ARBA00034617"/>
    </source>
</evidence>
<reference evidence="7 8" key="1">
    <citation type="submission" date="2019-09" db="EMBL/GenBank/DDBJ databases">
        <title>Bird 10,000 Genomes (B10K) Project - Family phase.</title>
        <authorList>
            <person name="Zhang G."/>
        </authorList>
    </citation>
    <scope>NUCLEOTIDE SEQUENCE [LARGE SCALE GENOMIC DNA]</scope>
    <source>
        <strain evidence="7">B10K-DU-001-53</strain>
        <tissue evidence="7">Muscle</tissue>
    </source>
</reference>
<accession>A0A7K9YNL8</accession>
<comment type="caution">
    <text evidence="7">The sequence shown here is derived from an EMBL/GenBank/DDBJ whole genome shotgun (WGS) entry which is preliminary data.</text>
</comment>
<dbReference type="SMART" id="SM00490">
    <property type="entry name" value="HELICc"/>
    <property type="match status" value="1"/>
</dbReference>
<dbReference type="GO" id="GO:0000724">
    <property type="term" value="P:double-strand break repair via homologous recombination"/>
    <property type="evidence" value="ECO:0007669"/>
    <property type="project" value="TreeGrafter"/>
</dbReference>
<gene>
    <name evidence="7" type="primary">Recql4</name>
    <name evidence="7" type="ORF">ODOGUJ_R04222</name>
</gene>
<evidence type="ECO:0000256" key="1">
    <source>
        <dbReference type="ARBA" id="ARBA00005446"/>
    </source>
</evidence>
<proteinExistence type="inferred from homology"/>
<dbReference type="GO" id="GO:0005634">
    <property type="term" value="C:nucleus"/>
    <property type="evidence" value="ECO:0007669"/>
    <property type="project" value="TreeGrafter"/>
</dbReference>
<dbReference type="PROSITE" id="PS51194">
    <property type="entry name" value="HELICASE_CTER"/>
    <property type="match status" value="1"/>
</dbReference>
<evidence type="ECO:0000313" key="7">
    <source>
        <dbReference type="EMBL" id="NXJ11368.1"/>
    </source>
</evidence>
<evidence type="ECO:0000313" key="8">
    <source>
        <dbReference type="Proteomes" id="UP000522663"/>
    </source>
</evidence>
<dbReference type="GO" id="GO:0005737">
    <property type="term" value="C:cytoplasm"/>
    <property type="evidence" value="ECO:0007669"/>
    <property type="project" value="TreeGrafter"/>
</dbReference>
<dbReference type="FunFam" id="3.40.50.300:FF:001084">
    <property type="entry name" value="RecQ like helicase 4"/>
    <property type="match status" value="1"/>
</dbReference>
<organism evidence="7 8">
    <name type="scientific">Odontophorus gujanensis</name>
    <name type="common">marbled wood quail</name>
    <dbReference type="NCBI Taxonomy" id="886794"/>
    <lineage>
        <taxon>Eukaryota</taxon>
        <taxon>Metazoa</taxon>
        <taxon>Chordata</taxon>
        <taxon>Craniata</taxon>
        <taxon>Vertebrata</taxon>
        <taxon>Euteleostomi</taxon>
        <taxon>Archelosauria</taxon>
        <taxon>Archosauria</taxon>
        <taxon>Dinosauria</taxon>
        <taxon>Saurischia</taxon>
        <taxon>Theropoda</taxon>
        <taxon>Coelurosauria</taxon>
        <taxon>Aves</taxon>
        <taxon>Neognathae</taxon>
        <taxon>Galloanserae</taxon>
        <taxon>Galliformes</taxon>
        <taxon>Odontophoridae</taxon>
        <taxon>Odontophorus</taxon>
    </lineage>
</organism>
<protein>
    <recommendedName>
        <fullName evidence="4">DNA 3'-5' helicase</fullName>
        <ecNumber evidence="4">5.6.2.4</ecNumber>
    </recommendedName>
</protein>
<dbReference type="InterPro" id="IPR027417">
    <property type="entry name" value="P-loop_NTPase"/>
</dbReference>
<sequence>FACIDEAHCVSEWSHNFRPSYLRLCKVCEASSPLPLTIFLFSLPPALAVLRERLGVRCFLALTATATLATAQDVAAHLGIPKDDGIAVRCSAVPENLRLSVSVERDRDRALVSLLCSKRFTPLRSVIVYCTRREDTTRVAAMLRTCLQDMPLADATPGAKSRHRLPAEQIADAYHAGLSGAERRRVQSAFMSGRLRVVVATVAFGMGLDKADVRAVVHYHMPRSFESYVQEIGRAGRDGEPAQCHLFLDPEVMVLGGVMGGVGVG</sequence>
<dbReference type="GO" id="GO:0043138">
    <property type="term" value="F:3'-5' DNA helicase activity"/>
    <property type="evidence" value="ECO:0007669"/>
    <property type="project" value="UniProtKB-EC"/>
</dbReference>
<keyword evidence="7" id="KW-0347">Helicase</keyword>
<dbReference type="GO" id="GO:0000723">
    <property type="term" value="P:telomere maintenance"/>
    <property type="evidence" value="ECO:0007669"/>
    <property type="project" value="TreeGrafter"/>
</dbReference>
<dbReference type="PANTHER" id="PTHR13710:SF108">
    <property type="entry name" value="ATP-DEPENDENT DNA HELICASE Q4"/>
    <property type="match status" value="1"/>
</dbReference>
<feature type="non-terminal residue" evidence="7">
    <location>
        <position position="265"/>
    </location>
</feature>
<keyword evidence="7" id="KW-0067">ATP-binding</keyword>
<dbReference type="Proteomes" id="UP000522663">
    <property type="component" value="Unassembled WGS sequence"/>
</dbReference>
<dbReference type="Pfam" id="PF00271">
    <property type="entry name" value="Helicase_C"/>
    <property type="match status" value="1"/>
</dbReference>
<feature type="domain" description="Helicase ATP-binding" evidence="5">
    <location>
        <begin position="1"/>
        <end position="84"/>
    </location>
</feature>
<keyword evidence="8" id="KW-1185">Reference proteome</keyword>
<feature type="non-terminal residue" evidence="7">
    <location>
        <position position="1"/>
    </location>
</feature>
<name>A0A7K9YNL8_9GALL</name>
<keyword evidence="7" id="KW-0378">Hydrolase</keyword>
<keyword evidence="7" id="KW-0547">Nucleotide-binding</keyword>
<dbReference type="EMBL" id="VXAB01008541">
    <property type="protein sequence ID" value="NXJ11368.1"/>
    <property type="molecule type" value="Genomic_DNA"/>
</dbReference>